<evidence type="ECO:0000313" key="11">
    <source>
        <dbReference type="Proteomes" id="UP001251524"/>
    </source>
</evidence>
<sequence>MGIIAGLVLLAYGMVMAGYLTAMSWSQPILDSFAFRQTQTAVSAYWLLRGGPMLAYQTPVIGFPWSIPFELPMYQWLVAGLSHVLQLSVDHSGRIVSLGFFAGSAVLIYRTAMALTRERPLALACAAMLLCSPLMLFWSRAVMIESTALFFSLAFVWSMAEYLRSFRMGWAVFATVSAVLAALVKVTTFFGFAFVVFCGLLWLWYSGRKEAGYARNLRVTAVAGVAVLFSLVCLKLWLHVTDGLKMQTMWGEELTSSALGAWNYGTLAQRMDPKFWIDVVFGRSLLDGLGSAAVFLTAVAVALTSRTTRAAAVILLAGYLAPFLVFTNLHFVHDYYQYANMACATTLVGVAIWSLMQRLPGARYVPLMAVLVVIAFSWGRVGSHFAPMIRQDMANGRTLQLARHLRANTAPESAVLIIGLDWASDVPYYAERKAVMLPDWLSSDVIAKVVDTRAAFGPTQVGALVLCPSTLKKDVAKRASLERVTEVYATGRRRSLVAGCEVYD</sequence>
<name>A0ABU1WCH2_9GAMM</name>
<evidence type="ECO:0000313" key="10">
    <source>
        <dbReference type="EMBL" id="MDR7135217.1"/>
    </source>
</evidence>
<dbReference type="InterPro" id="IPR003342">
    <property type="entry name" value="ArnT-like_N"/>
</dbReference>
<evidence type="ECO:0000259" key="9">
    <source>
        <dbReference type="Pfam" id="PF02366"/>
    </source>
</evidence>
<feature type="transmembrane region" description="Helical" evidence="8">
    <location>
        <begin position="172"/>
        <end position="205"/>
    </location>
</feature>
<comment type="caution">
    <text evidence="10">The sequence shown here is derived from an EMBL/GenBank/DDBJ whole genome shotgun (WGS) entry which is preliminary data.</text>
</comment>
<feature type="transmembrane region" description="Helical" evidence="8">
    <location>
        <begin position="121"/>
        <end position="138"/>
    </location>
</feature>
<evidence type="ECO:0000256" key="5">
    <source>
        <dbReference type="ARBA" id="ARBA00022692"/>
    </source>
</evidence>
<feature type="transmembrane region" description="Helical" evidence="8">
    <location>
        <begin position="280"/>
        <end position="304"/>
    </location>
</feature>
<evidence type="ECO:0000256" key="3">
    <source>
        <dbReference type="ARBA" id="ARBA00022676"/>
    </source>
</evidence>
<feature type="transmembrane region" description="Helical" evidence="8">
    <location>
        <begin position="144"/>
        <end position="160"/>
    </location>
</feature>
<evidence type="ECO:0000256" key="8">
    <source>
        <dbReference type="SAM" id="Phobius"/>
    </source>
</evidence>
<keyword evidence="4" id="KW-0808">Transferase</keyword>
<evidence type="ECO:0000256" key="7">
    <source>
        <dbReference type="ARBA" id="ARBA00023136"/>
    </source>
</evidence>
<evidence type="ECO:0000256" key="2">
    <source>
        <dbReference type="ARBA" id="ARBA00022475"/>
    </source>
</evidence>
<dbReference type="Proteomes" id="UP001251524">
    <property type="component" value="Unassembled WGS sequence"/>
</dbReference>
<accession>A0ABU1WCH2</accession>
<keyword evidence="7 8" id="KW-0472">Membrane</keyword>
<feature type="transmembrane region" description="Helical" evidence="8">
    <location>
        <begin position="310"/>
        <end position="331"/>
    </location>
</feature>
<dbReference type="EMBL" id="JAVDVY010000002">
    <property type="protein sequence ID" value="MDR7135217.1"/>
    <property type="molecule type" value="Genomic_DNA"/>
</dbReference>
<organism evidence="10 11">
    <name type="scientific">Lysobacter niastensis</name>
    <dbReference type="NCBI Taxonomy" id="380629"/>
    <lineage>
        <taxon>Bacteria</taxon>
        <taxon>Pseudomonadati</taxon>
        <taxon>Pseudomonadota</taxon>
        <taxon>Gammaproteobacteria</taxon>
        <taxon>Lysobacterales</taxon>
        <taxon>Lysobacteraceae</taxon>
        <taxon>Lysobacter</taxon>
    </lineage>
</organism>
<dbReference type="RefSeq" id="WP_310062741.1">
    <property type="nucleotide sequence ID" value="NZ_JAVDVY010000002.1"/>
</dbReference>
<protein>
    <submittedName>
        <fullName evidence="10">4-amino-4-deoxy-L-arabinose transferase-like glycosyltransferase</fullName>
    </submittedName>
</protein>
<proteinExistence type="predicted"/>
<keyword evidence="11" id="KW-1185">Reference proteome</keyword>
<dbReference type="PANTHER" id="PTHR33908">
    <property type="entry name" value="MANNOSYLTRANSFERASE YKCB-RELATED"/>
    <property type="match status" value="1"/>
</dbReference>
<dbReference type="Pfam" id="PF02366">
    <property type="entry name" value="PMT"/>
    <property type="match status" value="1"/>
</dbReference>
<dbReference type="InterPro" id="IPR050297">
    <property type="entry name" value="LipidA_mod_glycosyltrf_83"/>
</dbReference>
<feature type="transmembrane region" description="Helical" evidence="8">
    <location>
        <begin position="217"/>
        <end position="238"/>
    </location>
</feature>
<gene>
    <name evidence="10" type="ORF">J2X06_002426</name>
</gene>
<evidence type="ECO:0000256" key="1">
    <source>
        <dbReference type="ARBA" id="ARBA00004651"/>
    </source>
</evidence>
<feature type="transmembrane region" description="Helical" evidence="8">
    <location>
        <begin position="91"/>
        <end position="109"/>
    </location>
</feature>
<feature type="transmembrane region" description="Helical" evidence="8">
    <location>
        <begin position="338"/>
        <end position="356"/>
    </location>
</feature>
<feature type="transmembrane region" description="Helical" evidence="8">
    <location>
        <begin position="362"/>
        <end position="381"/>
    </location>
</feature>
<evidence type="ECO:0000256" key="6">
    <source>
        <dbReference type="ARBA" id="ARBA00022989"/>
    </source>
</evidence>
<keyword evidence="2" id="KW-1003">Cell membrane</keyword>
<comment type="subcellular location">
    <subcellularLocation>
        <location evidence="1">Cell membrane</location>
        <topology evidence="1">Multi-pass membrane protein</topology>
    </subcellularLocation>
</comment>
<evidence type="ECO:0000256" key="4">
    <source>
        <dbReference type="ARBA" id="ARBA00022679"/>
    </source>
</evidence>
<dbReference type="PANTHER" id="PTHR33908:SF11">
    <property type="entry name" value="MEMBRANE PROTEIN"/>
    <property type="match status" value="1"/>
</dbReference>
<reference evidence="10 11" key="1">
    <citation type="submission" date="2023-07" db="EMBL/GenBank/DDBJ databases">
        <title>Sorghum-associated microbial communities from plants grown in Nebraska, USA.</title>
        <authorList>
            <person name="Schachtman D."/>
        </authorList>
    </citation>
    <scope>NUCLEOTIDE SEQUENCE [LARGE SCALE GENOMIC DNA]</scope>
    <source>
        <strain evidence="10 11">BE198</strain>
    </source>
</reference>
<keyword evidence="3" id="KW-0328">Glycosyltransferase</keyword>
<keyword evidence="6 8" id="KW-1133">Transmembrane helix</keyword>
<keyword evidence="5 8" id="KW-0812">Transmembrane</keyword>
<feature type="domain" description="ArnT-like N-terminal" evidence="9">
    <location>
        <begin position="89"/>
        <end position="207"/>
    </location>
</feature>